<dbReference type="EMBL" id="JACJRF010000018">
    <property type="protein sequence ID" value="MBD2345004.1"/>
    <property type="molecule type" value="Genomic_DNA"/>
</dbReference>
<reference evidence="1 2" key="1">
    <citation type="journal article" date="2020" name="ISME J.">
        <title>Comparative genomics reveals insights into cyanobacterial evolution and habitat adaptation.</title>
        <authorList>
            <person name="Chen M.Y."/>
            <person name="Teng W.K."/>
            <person name="Zhao L."/>
            <person name="Hu C.X."/>
            <person name="Zhou Y.K."/>
            <person name="Han B.P."/>
            <person name="Song L.R."/>
            <person name="Shu W.S."/>
        </authorList>
    </citation>
    <scope>NUCLEOTIDE SEQUENCE [LARGE SCALE GENOMIC DNA]</scope>
    <source>
        <strain evidence="1 2">FACHB-260</strain>
    </source>
</reference>
<evidence type="ECO:0000313" key="2">
    <source>
        <dbReference type="Proteomes" id="UP000607281"/>
    </source>
</evidence>
<proteinExistence type="predicted"/>
<comment type="caution">
    <text evidence="1">The sequence shown here is derived from an EMBL/GenBank/DDBJ whole genome shotgun (WGS) entry which is preliminary data.</text>
</comment>
<accession>A0ABR8CQ02</accession>
<evidence type="ECO:0000313" key="1">
    <source>
        <dbReference type="EMBL" id="MBD2345004.1"/>
    </source>
</evidence>
<sequence>MNRRIYISLMALPIFFNNAGVNLVDRDVPSFINQFLSTDAVITDSKYTQLQIMPWQISARDEQTGECLRQRRCKD</sequence>
<organism evidence="1 2">
    <name type="scientific">Anabaena subtropica FACHB-260</name>
    <dbReference type="NCBI Taxonomy" id="2692884"/>
    <lineage>
        <taxon>Bacteria</taxon>
        <taxon>Bacillati</taxon>
        <taxon>Cyanobacteriota</taxon>
        <taxon>Cyanophyceae</taxon>
        <taxon>Nostocales</taxon>
        <taxon>Nostocaceae</taxon>
        <taxon>Anabaena</taxon>
    </lineage>
</organism>
<gene>
    <name evidence="1" type="ORF">H6G18_12725</name>
</gene>
<keyword evidence="2" id="KW-1185">Reference proteome</keyword>
<name>A0ABR8CQ02_9NOST</name>
<protein>
    <submittedName>
        <fullName evidence="1">Uncharacterized protein</fullName>
    </submittedName>
</protein>
<dbReference type="Proteomes" id="UP000607281">
    <property type="component" value="Unassembled WGS sequence"/>
</dbReference>